<dbReference type="PANTHER" id="PTHR33525">
    <property type="match status" value="1"/>
</dbReference>
<dbReference type="AlphaFoldDB" id="A0A6I6E733"/>
<sequence length="405" mass="45854">MSDIFLGLQPIFDRDQRIVAYELLFRSLLGGFENDPIDPETATSQVILNAFSDIGVERLGYDKLLFLNLTEGLLTSDLIETLPPERVVLEILETVRITPRLVESARRLVEQGFTLALDDFVYTPEWRPLVEIAGIIKFDVLGADRAAINAKLATLPPGHRPRLLAEKIETRQQFQDCLDLGFELFQGYYLAHPEIITGRRPPANRLHSLRLLARLQDDDIDLHEIEQIVSQDVALSYRLLRFIGNAAICQGRPVQTLKQAIALVGLRTIRQWATLLGLGELEAVNPYSLTRALTYARFCQLVGEHHFQSERDALFTVGLFANLDEILLIPLEEALQYLPLAERLKRAILGHEGLLGQVLSWAKRFEEGDRGHWVSQEGVSSESLIRYLLEAFAWAREVQRQIEGG</sequence>
<dbReference type="EMBL" id="CP039268">
    <property type="protein sequence ID" value="QGU32328.1"/>
    <property type="molecule type" value="Genomic_DNA"/>
</dbReference>
<dbReference type="InterPro" id="IPR052340">
    <property type="entry name" value="RNase_Y/CdgJ"/>
</dbReference>
<dbReference type="RefSeq" id="WP_153974526.1">
    <property type="nucleotide sequence ID" value="NZ_CP039268.1"/>
</dbReference>
<proteinExistence type="predicted"/>
<dbReference type="PANTHER" id="PTHR33525:SF4">
    <property type="entry name" value="CYCLIC DI-GMP PHOSPHODIESTERASE CDGJ"/>
    <property type="match status" value="1"/>
</dbReference>
<dbReference type="Proteomes" id="UP000426424">
    <property type="component" value="Chromosome"/>
</dbReference>
<accession>A0A6I6E733</accession>
<dbReference type="OrthoDB" id="9804751at2"/>
<dbReference type="InterPro" id="IPR014408">
    <property type="entry name" value="dGMP_Pdiesterase_EAL/HD-GYP"/>
</dbReference>
<evidence type="ECO:0000259" key="2">
    <source>
        <dbReference type="PROSITE" id="PS51833"/>
    </source>
</evidence>
<dbReference type="InterPro" id="IPR013976">
    <property type="entry name" value="HDOD"/>
</dbReference>
<evidence type="ECO:0000259" key="1">
    <source>
        <dbReference type="PROSITE" id="PS50883"/>
    </source>
</evidence>
<dbReference type="Gene3D" id="1.10.3210.10">
    <property type="entry name" value="Hypothetical protein af1432"/>
    <property type="match status" value="1"/>
</dbReference>
<evidence type="ECO:0000313" key="4">
    <source>
        <dbReference type="Proteomes" id="UP000426424"/>
    </source>
</evidence>
<dbReference type="Pfam" id="PF08668">
    <property type="entry name" value="HDOD"/>
    <property type="match status" value="1"/>
</dbReference>
<dbReference type="PROSITE" id="PS51833">
    <property type="entry name" value="HDOD"/>
    <property type="match status" value="1"/>
</dbReference>
<name>A0A6I6E733_THETI</name>
<dbReference type="SUPFAM" id="SSF109604">
    <property type="entry name" value="HD-domain/PDEase-like"/>
    <property type="match status" value="1"/>
</dbReference>
<feature type="domain" description="EAL" evidence="1">
    <location>
        <begin position="1"/>
        <end position="207"/>
    </location>
</feature>
<keyword evidence="4" id="KW-1185">Reference proteome</keyword>
<dbReference type="PROSITE" id="PS50883">
    <property type="entry name" value="EAL"/>
    <property type="match status" value="1"/>
</dbReference>
<dbReference type="InterPro" id="IPR035919">
    <property type="entry name" value="EAL_sf"/>
</dbReference>
<organism evidence="3 4">
    <name type="scientific">Thermochromatium tepidum ATCC 43061</name>
    <dbReference type="NCBI Taxonomy" id="316276"/>
    <lineage>
        <taxon>Bacteria</taxon>
        <taxon>Pseudomonadati</taxon>
        <taxon>Pseudomonadota</taxon>
        <taxon>Gammaproteobacteria</taxon>
        <taxon>Chromatiales</taxon>
        <taxon>Chromatiaceae</taxon>
        <taxon>Thermochromatium</taxon>
    </lineage>
</organism>
<dbReference type="InterPro" id="IPR001633">
    <property type="entry name" value="EAL_dom"/>
</dbReference>
<reference evidence="3 4" key="1">
    <citation type="submission" date="2019-12" db="EMBL/GenBank/DDBJ databases">
        <title>The complete genome of the thermophilic, anoxygenic phototrophic gammaproteobacterium Thermochromatium tepidum.</title>
        <authorList>
            <person name="Sattley W.M."/>
            <person name="Swingley W.D."/>
            <person name="Burchell B.M."/>
            <person name="Gurbani S.A."/>
            <person name="Kujawa C.M."/>
            <person name="Nuccio D.A."/>
            <person name="Schladweiler J."/>
            <person name="Shaffer K.N."/>
            <person name="Stokes L.M."/>
            <person name="Touchman J.W."/>
            <person name="Blankenship R.E."/>
            <person name="Madigan M.T."/>
        </authorList>
    </citation>
    <scope>NUCLEOTIDE SEQUENCE [LARGE SCALE GENOMIC DNA]</scope>
    <source>
        <strain evidence="3 4">ATCC 43061</strain>
    </source>
</reference>
<gene>
    <name evidence="3" type="ORF">E6P07_04565</name>
</gene>
<dbReference type="Gene3D" id="3.20.20.450">
    <property type="entry name" value="EAL domain"/>
    <property type="match status" value="1"/>
</dbReference>
<feature type="domain" description="HDOD" evidence="2">
    <location>
        <begin position="201"/>
        <end position="389"/>
    </location>
</feature>
<dbReference type="PIRSF" id="PIRSF003180">
    <property type="entry name" value="DiGMPpdiest_YuxH"/>
    <property type="match status" value="1"/>
</dbReference>
<dbReference type="SUPFAM" id="SSF141868">
    <property type="entry name" value="EAL domain-like"/>
    <property type="match status" value="1"/>
</dbReference>
<protein>
    <submittedName>
        <fullName evidence="3">HDOD domain-containing protein</fullName>
    </submittedName>
</protein>
<dbReference type="SMART" id="SM00052">
    <property type="entry name" value="EAL"/>
    <property type="match status" value="1"/>
</dbReference>
<dbReference type="KEGG" id="ttp:E6P07_04565"/>
<evidence type="ECO:0000313" key="3">
    <source>
        <dbReference type="EMBL" id="QGU32328.1"/>
    </source>
</evidence>